<accession>A0A6P7GCS4</accession>
<feature type="region of interest" description="Disordered" evidence="1">
    <location>
        <begin position="250"/>
        <end position="284"/>
    </location>
</feature>
<dbReference type="PROSITE" id="PS50090">
    <property type="entry name" value="MYB_LIKE"/>
    <property type="match status" value="1"/>
</dbReference>
<feature type="domain" description="Myb-like" evidence="2">
    <location>
        <begin position="1"/>
        <end position="62"/>
    </location>
</feature>
<dbReference type="PROSITE" id="PS51029">
    <property type="entry name" value="MADF"/>
    <property type="match status" value="1"/>
</dbReference>
<evidence type="ECO:0000256" key="1">
    <source>
        <dbReference type="SAM" id="MobiDB-lite"/>
    </source>
</evidence>
<dbReference type="PANTHER" id="PTHR12243">
    <property type="entry name" value="MADF DOMAIN TRANSCRIPTION FACTOR"/>
    <property type="match status" value="1"/>
</dbReference>
<sequence length="304" mass="35043">MEALTNEESDYFIDLVSQYPCLFDRKNANYKNSHVKENVWREIAEKVNKTSESCKKQWKTIRDGYMRFKRKNKLPTGSAAPKNNRSKWKIYRLLSFLDNVPQERSTIGSIYDDTESSQNTVEEPEDLAQYSTKEEALLTHFDHNIEQTNASMSTESDVHTPIKTNQQLVVASSNKRRPNNKEDIISYMREREKSRLSLMKNVSQSCDEFNSFASHIEQVLRKLPTKVLQIKAKQELFQVLTKFEILAAEHDASSTSSTPTTVSDNTQCSSLNVMSPTNSSSSDQIDLTYRQNEDLPLIHEFPEH</sequence>
<dbReference type="SMART" id="SM00595">
    <property type="entry name" value="MADF"/>
    <property type="match status" value="1"/>
</dbReference>
<dbReference type="FunCoup" id="A0A6P7GCS4">
    <property type="interactions" value="93"/>
</dbReference>
<gene>
    <name evidence="4" type="primary">LOC114340610</name>
</gene>
<proteinExistence type="predicted"/>
<dbReference type="InParanoid" id="A0A6P7GCS4"/>
<feature type="compositionally biased region" description="Low complexity" evidence="1">
    <location>
        <begin position="253"/>
        <end position="266"/>
    </location>
</feature>
<dbReference type="GO" id="GO:0006357">
    <property type="term" value="P:regulation of transcription by RNA polymerase II"/>
    <property type="evidence" value="ECO:0007669"/>
    <property type="project" value="TreeGrafter"/>
</dbReference>
<dbReference type="InterPro" id="IPR001005">
    <property type="entry name" value="SANT/Myb"/>
</dbReference>
<feature type="compositionally biased region" description="Polar residues" evidence="1">
    <location>
        <begin position="267"/>
        <end position="284"/>
    </location>
</feature>
<dbReference type="GO" id="GO:0005634">
    <property type="term" value="C:nucleus"/>
    <property type="evidence" value="ECO:0007669"/>
    <property type="project" value="TreeGrafter"/>
</dbReference>
<name>A0A6P7GCS4_DIAVI</name>
<organism evidence="4">
    <name type="scientific">Diabrotica virgifera virgifera</name>
    <name type="common">western corn rootworm</name>
    <dbReference type="NCBI Taxonomy" id="50390"/>
    <lineage>
        <taxon>Eukaryota</taxon>
        <taxon>Metazoa</taxon>
        <taxon>Ecdysozoa</taxon>
        <taxon>Arthropoda</taxon>
        <taxon>Hexapoda</taxon>
        <taxon>Insecta</taxon>
        <taxon>Pterygota</taxon>
        <taxon>Neoptera</taxon>
        <taxon>Endopterygota</taxon>
        <taxon>Coleoptera</taxon>
        <taxon>Polyphaga</taxon>
        <taxon>Cucujiformia</taxon>
        <taxon>Chrysomeloidea</taxon>
        <taxon>Chrysomelidae</taxon>
        <taxon>Galerucinae</taxon>
        <taxon>Diabroticina</taxon>
        <taxon>Diabroticites</taxon>
        <taxon>Diabrotica</taxon>
    </lineage>
</organism>
<feature type="domain" description="MADF" evidence="3">
    <location>
        <begin position="11"/>
        <end position="102"/>
    </location>
</feature>
<dbReference type="AlphaFoldDB" id="A0A6P7GCS4"/>
<evidence type="ECO:0000313" key="4">
    <source>
        <dbReference type="RefSeq" id="XP_028147184.1"/>
    </source>
</evidence>
<dbReference type="RefSeq" id="XP_028147184.1">
    <property type="nucleotide sequence ID" value="XM_028291383.1"/>
</dbReference>
<reference evidence="4" key="1">
    <citation type="submission" date="2025-08" db="UniProtKB">
        <authorList>
            <consortium name="RefSeq"/>
        </authorList>
    </citation>
    <scope>IDENTIFICATION</scope>
    <source>
        <tissue evidence="4">Whole insect</tissue>
    </source>
</reference>
<dbReference type="CDD" id="cd00167">
    <property type="entry name" value="SANT"/>
    <property type="match status" value="1"/>
</dbReference>
<evidence type="ECO:0000259" key="2">
    <source>
        <dbReference type="PROSITE" id="PS50090"/>
    </source>
</evidence>
<dbReference type="Pfam" id="PF10545">
    <property type="entry name" value="MADF_DNA_bdg"/>
    <property type="match status" value="1"/>
</dbReference>
<protein>
    <submittedName>
        <fullName evidence="4">Transcription factor Adf-1-like</fullName>
    </submittedName>
</protein>
<dbReference type="GO" id="GO:0005667">
    <property type="term" value="C:transcription regulator complex"/>
    <property type="evidence" value="ECO:0007669"/>
    <property type="project" value="TreeGrafter"/>
</dbReference>
<dbReference type="InterPro" id="IPR039353">
    <property type="entry name" value="TF_Adf1"/>
</dbReference>
<dbReference type="PANTHER" id="PTHR12243:SF67">
    <property type="entry name" value="COREPRESSOR OF PANGOLIN, ISOFORM A-RELATED"/>
    <property type="match status" value="1"/>
</dbReference>
<dbReference type="InterPro" id="IPR006578">
    <property type="entry name" value="MADF-dom"/>
</dbReference>
<evidence type="ECO:0000259" key="3">
    <source>
        <dbReference type="PROSITE" id="PS51029"/>
    </source>
</evidence>